<dbReference type="AlphaFoldDB" id="A0A1Y1MUH4"/>
<comment type="similarity">
    <text evidence="3">Belongs to the EROs family.</text>
</comment>
<evidence type="ECO:0000313" key="22">
    <source>
        <dbReference type="Proteomes" id="UP000327044"/>
    </source>
</evidence>
<dbReference type="PANTHER" id="PTHR12613">
    <property type="entry name" value="ERO1-RELATED"/>
    <property type="match status" value="1"/>
</dbReference>
<keyword evidence="11" id="KW-0560">Oxidoreductase</keyword>
<dbReference type="PANTHER" id="PTHR12613:SF0">
    <property type="entry name" value="ERO1-LIKE PROTEIN"/>
    <property type="match status" value="1"/>
</dbReference>
<accession>A0A1Y1MUH4</accession>
<feature type="active site" description="Nucleophile" evidence="16">
    <location>
        <position position="387"/>
    </location>
</feature>
<dbReference type="InParanoid" id="A0A1Y1MUH4"/>
<reference evidence="21" key="3">
    <citation type="submission" date="2019-08" db="EMBL/GenBank/DDBJ databases">
        <authorList>
            <consortium name="Photinus pyralis genome working group"/>
            <person name="Fallon T.R."/>
            <person name="Sander Lower S.E."/>
            <person name="Weng J.-K."/>
        </authorList>
    </citation>
    <scope>NUCLEOTIDE SEQUENCE</scope>
    <source>
        <strain evidence="21">1611_PpyrPB1</strain>
        <tissue evidence="21">Whole body</tissue>
    </source>
</reference>
<dbReference type="GO" id="GO:0071949">
    <property type="term" value="F:FAD binding"/>
    <property type="evidence" value="ECO:0007669"/>
    <property type="project" value="InterPro"/>
</dbReference>
<evidence type="ECO:0000256" key="5">
    <source>
        <dbReference type="ARBA" id="ARBA00022448"/>
    </source>
</evidence>
<feature type="signal peptide" evidence="19">
    <location>
        <begin position="1"/>
        <end position="22"/>
    </location>
</feature>
<keyword evidence="6" id="KW-0285">Flavoprotein</keyword>
<keyword evidence="12" id="KW-0472">Membrane</keyword>
<feature type="active site" evidence="16">
    <location>
        <position position="390"/>
    </location>
</feature>
<feature type="binding site" evidence="17">
    <location>
        <position position="190"/>
    </location>
    <ligand>
        <name>FAD</name>
        <dbReference type="ChEBI" id="CHEBI:57692"/>
    </ligand>
</feature>
<dbReference type="GO" id="GO:0005789">
    <property type="term" value="C:endoplasmic reticulum membrane"/>
    <property type="evidence" value="ECO:0007669"/>
    <property type="project" value="UniProtKB-SubCell"/>
</dbReference>
<dbReference type="PROSITE" id="PS51257">
    <property type="entry name" value="PROKAR_LIPOPROTEIN"/>
    <property type="match status" value="1"/>
</dbReference>
<dbReference type="EMBL" id="GEZM01020390">
    <property type="protein sequence ID" value="JAV89281.1"/>
    <property type="molecule type" value="Transcribed_RNA"/>
</dbReference>
<dbReference type="InterPro" id="IPR037192">
    <property type="entry name" value="ERO1-like_sf"/>
</dbReference>
<evidence type="ECO:0000256" key="16">
    <source>
        <dbReference type="PIRSR" id="PIRSR017205-1"/>
    </source>
</evidence>
<keyword evidence="5" id="KW-0813">Transport</keyword>
<dbReference type="EMBL" id="VVIM01000010">
    <property type="protein sequence ID" value="KAB0792428.1"/>
    <property type="molecule type" value="Genomic_DNA"/>
</dbReference>
<dbReference type="Proteomes" id="UP000327044">
    <property type="component" value="Unassembled WGS sequence"/>
</dbReference>
<comment type="cofactor">
    <cofactor evidence="1 17">
        <name>FAD</name>
        <dbReference type="ChEBI" id="CHEBI:57692"/>
    </cofactor>
</comment>
<organism evidence="20">
    <name type="scientific">Photinus pyralis</name>
    <name type="common">Common eastern firefly</name>
    <name type="synonym">Lampyris pyralis</name>
    <dbReference type="NCBI Taxonomy" id="7054"/>
    <lineage>
        <taxon>Eukaryota</taxon>
        <taxon>Metazoa</taxon>
        <taxon>Ecdysozoa</taxon>
        <taxon>Arthropoda</taxon>
        <taxon>Hexapoda</taxon>
        <taxon>Insecta</taxon>
        <taxon>Pterygota</taxon>
        <taxon>Neoptera</taxon>
        <taxon>Endopterygota</taxon>
        <taxon>Coleoptera</taxon>
        <taxon>Polyphaga</taxon>
        <taxon>Elateriformia</taxon>
        <taxon>Elateroidea</taxon>
        <taxon>Lampyridae</taxon>
        <taxon>Lampyrinae</taxon>
        <taxon>Photinus</taxon>
    </lineage>
</organism>
<proteinExistence type="inferred from homology"/>
<evidence type="ECO:0000313" key="20">
    <source>
        <dbReference type="EMBL" id="JAV89281.1"/>
    </source>
</evidence>
<evidence type="ECO:0000256" key="19">
    <source>
        <dbReference type="SAM" id="SignalP"/>
    </source>
</evidence>
<evidence type="ECO:0000256" key="7">
    <source>
        <dbReference type="ARBA" id="ARBA00022729"/>
    </source>
</evidence>
<comment type="subcellular location">
    <subcellularLocation>
        <location evidence="2">Endoplasmic reticulum membrane</location>
        <topology evidence="2">Peripheral membrane protein</topology>
        <orientation evidence="2">Lumenal side</orientation>
    </subcellularLocation>
</comment>
<keyword evidence="7 19" id="KW-0732">Signal</keyword>
<name>A0A1Y1MUH4_PHOPY</name>
<dbReference type="GO" id="GO:0016972">
    <property type="term" value="F:thiol oxidase activity"/>
    <property type="evidence" value="ECO:0007669"/>
    <property type="project" value="InterPro"/>
</dbReference>
<comment type="subunit">
    <text evidence="4">May function both as a monomer and a homodimer.</text>
</comment>
<dbReference type="InterPro" id="IPR007266">
    <property type="entry name" value="Ero1"/>
</dbReference>
<keyword evidence="22" id="KW-1185">Reference proteome</keyword>
<feature type="binding site" evidence="17">
    <location>
        <position position="192"/>
    </location>
    <ligand>
        <name>FAD</name>
        <dbReference type="ChEBI" id="CHEBI:57692"/>
    </ligand>
</feature>
<evidence type="ECO:0000256" key="6">
    <source>
        <dbReference type="ARBA" id="ARBA00022630"/>
    </source>
</evidence>
<feature type="disulfide bond" description="Redox-active" evidence="18">
    <location>
        <begin position="94"/>
        <end position="99"/>
    </location>
</feature>
<evidence type="ECO:0000256" key="18">
    <source>
        <dbReference type="PIRSR" id="PIRSR017205-3"/>
    </source>
</evidence>
<feature type="binding site" evidence="17">
    <location>
        <position position="283"/>
    </location>
    <ligand>
        <name>FAD</name>
        <dbReference type="ChEBI" id="CHEBI:57692"/>
    </ligand>
</feature>
<feature type="binding site" evidence="17">
    <location>
        <position position="245"/>
    </location>
    <ligand>
        <name>FAD</name>
        <dbReference type="ChEBI" id="CHEBI:57692"/>
    </ligand>
</feature>
<evidence type="ECO:0000256" key="4">
    <source>
        <dbReference type="ARBA" id="ARBA00011802"/>
    </source>
</evidence>
<evidence type="ECO:0000256" key="8">
    <source>
        <dbReference type="ARBA" id="ARBA00022824"/>
    </source>
</evidence>
<dbReference type="FunCoup" id="A0A1Y1MUH4">
    <property type="interactions" value="1486"/>
</dbReference>
<reference evidence="21 22" key="2">
    <citation type="journal article" date="2018" name="Elife">
        <title>Firefly genomes illuminate parallel origins of bioluminescence in beetles.</title>
        <authorList>
            <person name="Fallon T.R."/>
            <person name="Lower S.E."/>
            <person name="Chang C.H."/>
            <person name="Bessho-Uehara M."/>
            <person name="Martin G.J."/>
            <person name="Bewick A.J."/>
            <person name="Behringer M."/>
            <person name="Debat H.J."/>
            <person name="Wong I."/>
            <person name="Day J.C."/>
            <person name="Suvorov A."/>
            <person name="Silva C.J."/>
            <person name="Stanger-Hall K.F."/>
            <person name="Hall D.W."/>
            <person name="Schmitz R.J."/>
            <person name="Nelson D.R."/>
            <person name="Lewis S.M."/>
            <person name="Shigenobu S."/>
            <person name="Bybee S.M."/>
            <person name="Larracuente A.M."/>
            <person name="Oba Y."/>
            <person name="Weng J.K."/>
        </authorList>
    </citation>
    <scope>NUCLEOTIDE SEQUENCE [LARGE SCALE GENOMIC DNA]</scope>
    <source>
        <strain evidence="21">1611_PpyrPB1</strain>
        <tissue evidence="21">Whole body</tissue>
    </source>
</reference>
<sequence>MLIERALPTSLCLFTLLVGCCGYFDSHGQEDEHCFCKLQDRIIDDCSCNVDTVDHFNNVKVYPRLRSMLTKNYFRFYRVNLKRECPFWVDDSKCAIKYCHVEACHESDIPPGLKGASKSKTCSAKKYLQPKGCDDDHNDELGYLNTTISAKAEEDFVLWQAHDDAQDKFCDINENDNDAEYVDLLLNPERYTGYKGKSAHRIWNSIYMENCFRPDNTYNAYIESELLKGMCLEKRVFYRAISGLHASINIHLCANFLKLESGGISLASPKGEWGPNVDEFNRRFSSSKTKGEGANWLANLYFLYLLELRALAKAAEYLRKEPFYTGDEAQDWDTQLAVQDLLNVITKFPDHFNESIMFSGGQEMKKLKKEFKEHFRNITRIMDCVGCDKCKLWGKLQIQGLGTALKILFDHDTSWPKAISQKRVFNLERSEIVSLINSVGRLSTSIYELDEFRQLSR</sequence>
<keyword evidence="9 17" id="KW-0274">FAD</keyword>
<keyword evidence="10" id="KW-0249">Electron transport</keyword>
<evidence type="ECO:0000256" key="17">
    <source>
        <dbReference type="PIRSR" id="PIRSR017205-2"/>
    </source>
</evidence>
<evidence type="ECO:0000256" key="12">
    <source>
        <dbReference type="ARBA" id="ARBA00023136"/>
    </source>
</evidence>
<evidence type="ECO:0000256" key="3">
    <source>
        <dbReference type="ARBA" id="ARBA00008277"/>
    </source>
</evidence>
<feature type="binding site" evidence="17">
    <location>
        <position position="242"/>
    </location>
    <ligand>
        <name>FAD</name>
        <dbReference type="ChEBI" id="CHEBI:57692"/>
    </ligand>
</feature>
<evidence type="ECO:0000256" key="9">
    <source>
        <dbReference type="ARBA" id="ARBA00022827"/>
    </source>
</evidence>
<evidence type="ECO:0000256" key="1">
    <source>
        <dbReference type="ARBA" id="ARBA00001974"/>
    </source>
</evidence>
<evidence type="ECO:0000256" key="15">
    <source>
        <dbReference type="ARBA" id="ARBA00023284"/>
    </source>
</evidence>
<feature type="binding site" evidence="17">
    <location>
        <position position="203"/>
    </location>
    <ligand>
        <name>FAD</name>
        <dbReference type="ChEBI" id="CHEBI:57692"/>
    </ligand>
</feature>
<feature type="disulfide bond" description="Redox-active" evidence="18">
    <location>
        <begin position="387"/>
        <end position="390"/>
    </location>
</feature>
<evidence type="ECO:0000256" key="13">
    <source>
        <dbReference type="ARBA" id="ARBA00023157"/>
    </source>
</evidence>
<dbReference type="PIRSF" id="PIRSF017205">
    <property type="entry name" value="ERO1"/>
    <property type="match status" value="1"/>
</dbReference>
<protein>
    <recommendedName>
        <fullName evidence="23">Ero1-like protein</fullName>
    </recommendedName>
</protein>
<evidence type="ECO:0008006" key="23">
    <source>
        <dbReference type="Google" id="ProtNLM"/>
    </source>
</evidence>
<evidence type="ECO:0000256" key="2">
    <source>
        <dbReference type="ARBA" id="ARBA00004367"/>
    </source>
</evidence>
<dbReference type="OrthoDB" id="269384at2759"/>
<evidence type="ECO:0000256" key="14">
    <source>
        <dbReference type="ARBA" id="ARBA00023180"/>
    </source>
</evidence>
<keyword evidence="14" id="KW-0325">Glycoprotein</keyword>
<keyword evidence="15" id="KW-0676">Redox-active center</keyword>
<evidence type="ECO:0000313" key="21">
    <source>
        <dbReference type="EMBL" id="KAB0792428.1"/>
    </source>
</evidence>
<dbReference type="GO" id="GO:0015035">
    <property type="term" value="F:protein-disulfide reductase activity"/>
    <property type="evidence" value="ECO:0007669"/>
    <property type="project" value="InterPro"/>
</dbReference>
<gene>
    <name evidence="21" type="ORF">PPYR_14387</name>
</gene>
<dbReference type="GO" id="GO:0034975">
    <property type="term" value="P:protein folding in endoplasmic reticulum"/>
    <property type="evidence" value="ECO:0007669"/>
    <property type="project" value="InterPro"/>
</dbReference>
<keyword evidence="13 18" id="KW-1015">Disulfide bond</keyword>
<dbReference type="Pfam" id="PF04137">
    <property type="entry name" value="ERO1"/>
    <property type="match status" value="1"/>
</dbReference>
<keyword evidence="8" id="KW-0256">Endoplasmic reticulum</keyword>
<feature type="chain" id="PRO_5036029903" description="Ero1-like protein" evidence="19">
    <location>
        <begin position="23"/>
        <end position="457"/>
    </location>
</feature>
<evidence type="ECO:0000256" key="10">
    <source>
        <dbReference type="ARBA" id="ARBA00022982"/>
    </source>
</evidence>
<dbReference type="SUPFAM" id="SSF110019">
    <property type="entry name" value="ERO1-like"/>
    <property type="match status" value="1"/>
</dbReference>
<evidence type="ECO:0000256" key="11">
    <source>
        <dbReference type="ARBA" id="ARBA00023002"/>
    </source>
</evidence>
<reference evidence="20" key="1">
    <citation type="journal article" date="2016" name="Sci. Rep.">
        <title>Molecular characterization of firefly nuptial gifts: a multi-omics approach sheds light on postcopulatory sexual selection.</title>
        <authorList>
            <person name="Al-Wathiqui N."/>
            <person name="Fallon T.R."/>
            <person name="South A."/>
            <person name="Weng J.K."/>
            <person name="Lewis S.M."/>
        </authorList>
    </citation>
    <scope>NUCLEOTIDE SEQUENCE</scope>
</reference>